<dbReference type="AlphaFoldDB" id="V5NNG4"/>
<accession>V5NNG4</accession>
<evidence type="ECO:0000313" key="2">
    <source>
        <dbReference type="EMBL" id="AHA90145.1"/>
    </source>
</evidence>
<dbReference type="Proteomes" id="UP000018543">
    <property type="component" value="Chromosome"/>
</dbReference>
<feature type="region of interest" description="Disordered" evidence="1">
    <location>
        <begin position="20"/>
        <end position="45"/>
    </location>
</feature>
<dbReference type="KEGG" id="hez:U064_1235"/>
<sequence>MKRLETLESILERLRMSIKKKRTQKFKTEGRSGERFVSQRHTPKP</sequence>
<protein>
    <submittedName>
        <fullName evidence="2">Ferric uptake regulation protein FUR</fullName>
    </submittedName>
</protein>
<gene>
    <name evidence="2" type="ORF">U064_1235</name>
</gene>
<evidence type="ECO:0000256" key="1">
    <source>
        <dbReference type="SAM" id="MobiDB-lite"/>
    </source>
</evidence>
<proteinExistence type="predicted"/>
<evidence type="ECO:0000313" key="3">
    <source>
        <dbReference type="Proteomes" id="UP000018543"/>
    </source>
</evidence>
<dbReference type="HOGENOM" id="CLU_3200682_0_0_7"/>
<organism evidence="2 3">
    <name type="scientific">Helicobacter pylori BM012S</name>
    <dbReference type="NCBI Taxonomy" id="1407463"/>
    <lineage>
        <taxon>Bacteria</taxon>
        <taxon>Pseudomonadati</taxon>
        <taxon>Campylobacterota</taxon>
        <taxon>Epsilonproteobacteria</taxon>
        <taxon>Campylobacterales</taxon>
        <taxon>Helicobacteraceae</taxon>
        <taxon>Helicobacter</taxon>
    </lineage>
</organism>
<dbReference type="PATRIC" id="fig|1407463.3.peg.1288"/>
<name>V5NNG4_HELPX</name>
<reference evidence="2 3" key="1">
    <citation type="journal article" date="2013" name="PLoS ONE">
        <title>Helicobacter pylori genomic microevolution during naturally occurring transmission between adults.</title>
        <authorList>
            <person name="Linz B."/>
            <person name="Windsor H.M."/>
            <person name="Gajewski J.P."/>
            <person name="Hake C.M."/>
            <person name="Drautz D.I."/>
            <person name="Schuster S.C."/>
            <person name="Marshall B.J."/>
        </authorList>
    </citation>
    <scope>NUCLEOTIDE SEQUENCE [LARGE SCALE GENOMIC DNA]</scope>
    <source>
        <strain evidence="2 3">BM012S</strain>
    </source>
</reference>
<dbReference type="EMBL" id="CP006889">
    <property type="protein sequence ID" value="AHA90145.1"/>
    <property type="molecule type" value="Genomic_DNA"/>
</dbReference>